<feature type="domain" description="Rcc01698-like C-terminal" evidence="3">
    <location>
        <begin position="1036"/>
        <end position="1133"/>
    </location>
</feature>
<sequence>MAALLLSAAGATVGRVFGPAGAIAGRLVGALAGNAIDQALFGGRERSVTGPRLSDLEVMASTDGAPIPRIFGRARLAGQMIWATNLEEVVTTTSQTTGSGGGGGGKGMGGSRVTTTTTTYSYYVNLAVGLCEGEISAVRRVWADGKLLDLSGLTMRVYRGDETQTPDPLIVAKEGQAPAYRGLAYVVFERLPLADFGNRIPQLSFEVVRAVGKLETMTRAVTLIPGSTEFGYTPSTVVRVMGPGQVVAENRHVSFAPSDVVASLDELQAVAPNLESVAIVVAWFGDDLRCGTCRVRPGIDNAVKETSGATWSVAGLGRGSAYVVSQVEGRAAFGGTPSDQSVRDLIAHLKARGLKVTLYPFVMMDIAAGNTRTDPYTGAGTQPLYPWRGRITCSPAPGVAGSPDRTATAGTQVNAFFSGGPDGWNYRTMILHYAALAQSAGGVDAFLIGSELKALTRVRSASGIYPAVNALVALAAEVRAIVGSGTTITYGADWTEYGAHVVDSDANEVRFPLDALWASSAIDCIGIDYYAPLSDWRDEADALDRDLTDNPYRTDYLASRLNGGEAYDWYYADDAARVAQDRNAITDGLGKPWVFRQKDIWSFWQQAHYERVGGAELPTPTAWLPQSKPIWFTELGCPAVDKGANAPNVFPDPKSSEGALPPFSSGRRDDLIQRRFLEAVLGTFDPDFGNASLNPISTVYGGRMIAPQSIYLWTWDARPYPVFPAAGDVWGDAGNWQTGHWLTGRLGSAPLDALVGALLADSGIGNVDTRDLGEGPEGYAIDRPMAPRAMLDPLALAFAFDAVEEGGVLRFRQRGGMPIAELAEDDLVLPDAAAPARLTRAQDSDLARQVSLAFTEIGSDYQRATAMSRRLVGASTRNAHAELAMVWRGEQVERRANIWLQDLWATRERASFALPPSQLKLTPGDVAALTVNGRRRLIEIEEIADAETRAITARSIDPDVFNVALSPPVRQSVTVPAPVGPPVAIALDLPSLNAETPVVLSRLAVFADPWPGAVAVWASRDGASFSRAALATAPCVIGETLDELAAGPTARWHHADVTVKIYGGALASASDLSVLAGANAAALRHPDGQWEVIQFAEAELIGARTYRLSKLLRGQAGSEGAMTPLLPTGAPFVLLDGHAVTIASGIDARDRAMQLRVVAAGRDTADAAAMALDVTPLATALKPLAPVHLRAARDGAGVTLRWIRRTRAEGDSWSGEVPLGEDGERYDIDIMSAGTVLRTLTSTAPSVIYAAADEIADFGTAQTSLTVRVAQLSATVGRGFTAQATLQV</sequence>
<dbReference type="CDD" id="cd19607">
    <property type="entry name" value="GTA_TIM-barrel-like"/>
    <property type="match status" value="1"/>
</dbReference>
<dbReference type="InterPro" id="IPR025195">
    <property type="entry name" value="GTA_TIM_dom"/>
</dbReference>
<dbReference type="Pfam" id="PF23666">
    <property type="entry name" value="Rcc01698_C"/>
    <property type="match status" value="1"/>
</dbReference>
<dbReference type="Pfam" id="PF13547">
    <property type="entry name" value="GTA_TIM"/>
    <property type="match status" value="1"/>
</dbReference>
<reference evidence="5" key="1">
    <citation type="submission" date="2018-08" db="EMBL/GenBank/DDBJ databases">
        <authorList>
            <person name="Kim S.-J."/>
            <person name="Jung G.-Y."/>
        </authorList>
    </citation>
    <scope>NUCLEOTIDE SEQUENCE [LARGE SCALE GENOMIC DNA]</scope>
    <source>
        <strain evidence="5">GY_H</strain>
    </source>
</reference>
<dbReference type="Gene3D" id="3.20.20.80">
    <property type="entry name" value="Glycosidases"/>
    <property type="match status" value="1"/>
</dbReference>
<comment type="caution">
    <text evidence="4">The sequence shown here is derived from an EMBL/GenBank/DDBJ whole genome shotgun (WGS) entry which is preliminary data.</text>
</comment>
<dbReference type="Proteomes" id="UP000263993">
    <property type="component" value="Unassembled WGS sequence"/>
</dbReference>
<dbReference type="InterPro" id="IPR056490">
    <property type="entry name" value="Rcc01698_C"/>
</dbReference>
<accession>A0A371B3Q9</accession>
<evidence type="ECO:0000313" key="4">
    <source>
        <dbReference type="EMBL" id="RDV02137.1"/>
    </source>
</evidence>
<evidence type="ECO:0000259" key="2">
    <source>
        <dbReference type="Pfam" id="PF13550"/>
    </source>
</evidence>
<keyword evidence="5" id="KW-1185">Reference proteome</keyword>
<evidence type="ECO:0000313" key="5">
    <source>
        <dbReference type="Proteomes" id="UP000263993"/>
    </source>
</evidence>
<dbReference type="EMBL" id="QRGO01000002">
    <property type="protein sequence ID" value="RDV02137.1"/>
    <property type="molecule type" value="Genomic_DNA"/>
</dbReference>
<protein>
    <recommendedName>
        <fullName evidence="6">Phage tail protein</fullName>
    </recommendedName>
</protein>
<name>A0A371B3Q9_9BRAD</name>
<dbReference type="Pfam" id="PF13550">
    <property type="entry name" value="Phage-tail_3"/>
    <property type="match status" value="1"/>
</dbReference>
<dbReference type="OrthoDB" id="8445115at2"/>
<feature type="domain" description="Tip attachment protein J" evidence="2">
    <location>
        <begin position="782"/>
        <end position="944"/>
    </location>
</feature>
<organism evidence="4 5">
    <name type="scientific">Undibacter mobilis</name>
    <dbReference type="NCBI Taxonomy" id="2292256"/>
    <lineage>
        <taxon>Bacteria</taxon>
        <taxon>Pseudomonadati</taxon>
        <taxon>Pseudomonadota</taxon>
        <taxon>Alphaproteobacteria</taxon>
        <taxon>Hyphomicrobiales</taxon>
        <taxon>Nitrobacteraceae</taxon>
        <taxon>Undibacter</taxon>
    </lineage>
</organism>
<dbReference type="RefSeq" id="WP_115518258.1">
    <property type="nucleotide sequence ID" value="NZ_QRGO01000002.1"/>
</dbReference>
<evidence type="ECO:0008006" key="6">
    <source>
        <dbReference type="Google" id="ProtNLM"/>
    </source>
</evidence>
<evidence type="ECO:0000259" key="3">
    <source>
        <dbReference type="Pfam" id="PF23666"/>
    </source>
</evidence>
<evidence type="ECO:0000259" key="1">
    <source>
        <dbReference type="Pfam" id="PF13547"/>
    </source>
</evidence>
<proteinExistence type="predicted"/>
<feature type="domain" description="GTA TIM-barrel-like" evidence="1">
    <location>
        <begin position="424"/>
        <end position="724"/>
    </location>
</feature>
<dbReference type="InterPro" id="IPR032876">
    <property type="entry name" value="J_dom"/>
</dbReference>
<gene>
    <name evidence="4" type="ORF">DXH78_16200</name>
</gene>